<dbReference type="KEGG" id="bgt:106060192"/>
<dbReference type="VEuPathDB" id="VectorBase:BGLAX_035788"/>
<evidence type="ECO:0000256" key="7">
    <source>
        <dbReference type="ARBA" id="ARBA00023136"/>
    </source>
</evidence>
<accession>A0A2C9KQI2</accession>
<dbReference type="GeneID" id="106060192"/>
<gene>
    <name evidence="11" type="primary">106060192</name>
    <name evidence="14" type="synonym">LOC106060192</name>
</gene>
<dbReference type="Proteomes" id="UP000076420">
    <property type="component" value="Unassembled WGS sequence"/>
</dbReference>
<dbReference type="OMA" id="YTLWIIV"/>
<proteinExistence type="inferred from homology"/>
<organism evidence="11 12">
    <name type="scientific">Biomphalaria glabrata</name>
    <name type="common">Bloodfluke planorb</name>
    <name type="synonym">Freshwater snail</name>
    <dbReference type="NCBI Taxonomy" id="6526"/>
    <lineage>
        <taxon>Eukaryota</taxon>
        <taxon>Metazoa</taxon>
        <taxon>Spiralia</taxon>
        <taxon>Lophotrochozoa</taxon>
        <taxon>Mollusca</taxon>
        <taxon>Gastropoda</taxon>
        <taxon>Heterobranchia</taxon>
        <taxon>Euthyneura</taxon>
        <taxon>Panpulmonata</taxon>
        <taxon>Hygrophila</taxon>
        <taxon>Lymnaeoidea</taxon>
        <taxon>Planorbidae</taxon>
        <taxon>Biomphalaria</taxon>
    </lineage>
</organism>
<dbReference type="OrthoDB" id="311279at2759"/>
<dbReference type="PANTHER" id="PTHR15039:SF11">
    <property type="entry name" value="DOLICHOL PHOSPHATE-MANNOSE BIOSYNTHESIS REGULATORY PROTEIN"/>
    <property type="match status" value="1"/>
</dbReference>
<name>A0A2C9KQI2_BIOGL</name>
<dbReference type="PANTHER" id="PTHR15039">
    <property type="entry name" value="DOLICHOL PHOSPHATE-MANNOSE BIOSYNTHESIS REGULATORY PROTEIN"/>
    <property type="match status" value="1"/>
</dbReference>
<protein>
    <recommendedName>
        <fullName evidence="3 10">Dolichol phosphate-mannose biosynthesis regulatory protein</fullName>
    </recommendedName>
</protein>
<dbReference type="Proteomes" id="UP001165740">
    <property type="component" value="Chromosome 9"/>
</dbReference>
<evidence type="ECO:0000256" key="9">
    <source>
        <dbReference type="ARBA" id="ARBA00046896"/>
    </source>
</evidence>
<comment type="subcellular location">
    <subcellularLocation>
        <location evidence="1 10">Endoplasmic reticulum membrane</location>
        <topology evidence="1 10">Multi-pass membrane protein</topology>
    </subcellularLocation>
</comment>
<evidence type="ECO:0000313" key="13">
    <source>
        <dbReference type="Proteomes" id="UP001165740"/>
    </source>
</evidence>
<dbReference type="GO" id="GO:0180047">
    <property type="term" value="P:dolichol phosphate mannose biosynthetic process"/>
    <property type="evidence" value="ECO:0007669"/>
    <property type="project" value="InterPro"/>
</dbReference>
<evidence type="ECO:0000256" key="8">
    <source>
        <dbReference type="ARBA" id="ARBA00045174"/>
    </source>
</evidence>
<evidence type="ECO:0000256" key="6">
    <source>
        <dbReference type="ARBA" id="ARBA00022989"/>
    </source>
</evidence>
<comment type="function">
    <text evidence="10">Regulatory subunit of the dolichol-phosphate mannose (DPM) synthase complex; essential for the ER localization.</text>
</comment>
<dbReference type="EnsemblMetazoa" id="BGLB022416-RA">
    <property type="protein sequence ID" value="BGLB022416-PA"/>
    <property type="gene ID" value="BGLB022416"/>
</dbReference>
<evidence type="ECO:0000256" key="1">
    <source>
        <dbReference type="ARBA" id="ARBA00004477"/>
    </source>
</evidence>
<evidence type="ECO:0000256" key="5">
    <source>
        <dbReference type="ARBA" id="ARBA00022824"/>
    </source>
</evidence>
<evidence type="ECO:0000256" key="2">
    <source>
        <dbReference type="ARBA" id="ARBA00005478"/>
    </source>
</evidence>
<dbReference type="AlphaFoldDB" id="A0A2C9KQI2"/>
<keyword evidence="7 10" id="KW-0472">Membrane</keyword>
<dbReference type="VEuPathDB" id="VectorBase:BGLB022416"/>
<feature type="transmembrane region" description="Helical" evidence="10">
    <location>
        <begin position="12"/>
        <end position="33"/>
    </location>
</feature>
<dbReference type="InterPro" id="IPR009914">
    <property type="entry name" value="DPM2"/>
</dbReference>
<sequence length="82" mass="8959">MTPGVHQVTGWGLVSLSAFIAIYYSIWVIILPFVDQDQPIHTFFLPRIYAIAGPLVAGVIALTLIGAFVLYVTVSPKKVKKS</sequence>
<keyword evidence="4 10" id="KW-0812">Transmembrane</keyword>
<dbReference type="GO" id="GO:0033185">
    <property type="term" value="C:dolichol-phosphate-mannose synthase complex"/>
    <property type="evidence" value="ECO:0007669"/>
    <property type="project" value="TreeGrafter"/>
</dbReference>
<comment type="subunit">
    <text evidence="9">Component of the dolichol-phosphate mannose (DPM) synthase complex composed of DPM1, DPM2 and DPM3; in the complex interacts directly with DPM3. Component of the glycosylphosphatidylinositol-N-acetylglucosaminyltransferase (GPI-GnT) complex composed at least by PIGA, PIGC, PIGH, PIGP, PIGQ, PIGY and DPM2. Interacts with PIGA, PIGC and PIGQ.</text>
</comment>
<dbReference type="Pfam" id="PF07297">
    <property type="entry name" value="DPM2"/>
    <property type="match status" value="1"/>
</dbReference>
<feature type="transmembrane region" description="Helical" evidence="10">
    <location>
        <begin position="48"/>
        <end position="74"/>
    </location>
</feature>
<dbReference type="GO" id="GO:0006506">
    <property type="term" value="P:GPI anchor biosynthetic process"/>
    <property type="evidence" value="ECO:0007669"/>
    <property type="project" value="TreeGrafter"/>
</dbReference>
<dbReference type="RefSeq" id="XP_013073444.1">
    <property type="nucleotide sequence ID" value="XM_013217990.2"/>
</dbReference>
<comment type="pathway">
    <text evidence="10">Protein modification; protein glycosylation.</text>
</comment>
<evidence type="ECO:0000313" key="11">
    <source>
        <dbReference type="EnsemblMetazoa" id="BGLB022416-PA"/>
    </source>
</evidence>
<reference evidence="14" key="2">
    <citation type="submission" date="2025-04" db="UniProtKB">
        <authorList>
            <consortium name="RefSeq"/>
        </authorList>
    </citation>
    <scope>IDENTIFICATION</scope>
</reference>
<dbReference type="GO" id="GO:0030234">
    <property type="term" value="F:enzyme regulator activity"/>
    <property type="evidence" value="ECO:0007669"/>
    <property type="project" value="UniProtKB-UniRule"/>
</dbReference>
<keyword evidence="6 10" id="KW-1133">Transmembrane helix</keyword>
<evidence type="ECO:0000256" key="10">
    <source>
        <dbReference type="RuleBase" id="RU365084"/>
    </source>
</evidence>
<evidence type="ECO:0000313" key="14">
    <source>
        <dbReference type="RefSeq" id="XP_013073444.1"/>
    </source>
</evidence>
<comment type="function">
    <text evidence="8">Regulates the biosynthesis of dolichol phosphate-mannose. Regulatory subunit of the dolichol-phosphate mannose (DPM) synthase complex; essential for the ER localization and stable expression of DPM1. Part of the glycosylphosphatidylinositol-N-acetylglucosaminyltransferase (GPI-GnT) complex that catalyzes the transfer of N-acetylglucosamine from UDP-N-acetylglucosamine to phosphatidylinositol and participates in the first step of GPI biosynthesis. May act by regulating the GPI-GNT complex.</text>
</comment>
<evidence type="ECO:0000256" key="3">
    <source>
        <dbReference type="ARBA" id="ARBA00018157"/>
    </source>
</evidence>
<reference evidence="11" key="1">
    <citation type="submission" date="2020-05" db="UniProtKB">
        <authorList>
            <consortium name="EnsemblMetazoa"/>
        </authorList>
    </citation>
    <scope>IDENTIFICATION</scope>
    <source>
        <strain evidence="11">BB02</strain>
    </source>
</reference>
<evidence type="ECO:0000256" key="4">
    <source>
        <dbReference type="ARBA" id="ARBA00022692"/>
    </source>
</evidence>
<keyword evidence="13" id="KW-1185">Reference proteome</keyword>
<keyword evidence="5 10" id="KW-0256">Endoplasmic reticulum</keyword>
<dbReference type="UniPathway" id="UPA00378"/>
<dbReference type="STRING" id="6526.A0A2C9KQI2"/>
<comment type="similarity">
    <text evidence="2 10">Belongs to the DPM2 family.</text>
</comment>
<evidence type="ECO:0000313" key="12">
    <source>
        <dbReference type="Proteomes" id="UP000076420"/>
    </source>
</evidence>
<dbReference type="GO" id="GO:0005789">
    <property type="term" value="C:endoplasmic reticulum membrane"/>
    <property type="evidence" value="ECO:0007669"/>
    <property type="project" value="UniProtKB-SubCell"/>
</dbReference>